<dbReference type="OrthoDB" id="305058at2759"/>
<evidence type="ECO:0000313" key="1">
    <source>
        <dbReference type="EMBL" id="CAD8049930.1"/>
    </source>
</evidence>
<gene>
    <name evidence="1" type="ORF">PSON_ATCC_30995.1.T0040387</name>
</gene>
<evidence type="ECO:0000313" key="2">
    <source>
        <dbReference type="Proteomes" id="UP000692954"/>
    </source>
</evidence>
<name>A0A8S1K377_9CILI</name>
<protein>
    <submittedName>
        <fullName evidence="1">Uncharacterized protein</fullName>
    </submittedName>
</protein>
<accession>A0A8S1K377</accession>
<organism evidence="1 2">
    <name type="scientific">Paramecium sonneborni</name>
    <dbReference type="NCBI Taxonomy" id="65129"/>
    <lineage>
        <taxon>Eukaryota</taxon>
        <taxon>Sar</taxon>
        <taxon>Alveolata</taxon>
        <taxon>Ciliophora</taxon>
        <taxon>Intramacronucleata</taxon>
        <taxon>Oligohymenophorea</taxon>
        <taxon>Peniculida</taxon>
        <taxon>Parameciidae</taxon>
        <taxon>Paramecium</taxon>
    </lineage>
</organism>
<comment type="caution">
    <text evidence="1">The sequence shown here is derived from an EMBL/GenBank/DDBJ whole genome shotgun (WGS) entry which is preliminary data.</text>
</comment>
<dbReference type="EMBL" id="CAJJDN010000004">
    <property type="protein sequence ID" value="CAD8049930.1"/>
    <property type="molecule type" value="Genomic_DNA"/>
</dbReference>
<proteinExistence type="predicted"/>
<dbReference type="Proteomes" id="UP000692954">
    <property type="component" value="Unassembled WGS sequence"/>
</dbReference>
<dbReference type="AlphaFoldDB" id="A0A8S1K377"/>
<keyword evidence="2" id="KW-1185">Reference proteome</keyword>
<reference evidence="1" key="1">
    <citation type="submission" date="2021-01" db="EMBL/GenBank/DDBJ databases">
        <authorList>
            <consortium name="Genoscope - CEA"/>
            <person name="William W."/>
        </authorList>
    </citation>
    <scope>NUCLEOTIDE SEQUENCE</scope>
</reference>
<sequence length="590" mass="70863">MKQQFLKLNLEPSQQEPSCVTLENWIDQLQNPDFRINLNQCQEENEMINLFPIVGYGIQVRIHKIDNQNAFKIKILAISKVEKIIDLSTLNQPSRDKPNFILPLLKKKEQNHDLLKCELFQRKISYLLTKNNQIFIENSYLLVMQSTLKYLITIYEQSGWQDEIMEEIFEVCQQVFLESKLYNSQIKSSDFKASQFKLLNVFCLFKKQKINEEEIYQYFIKPKLESKAFYQYDLNDQEQNGLGAFFDCLEIRDDQISFENIQSDIEHYLDENNYFYLRIFYGKHLSKLIKYFLTKQTIKDKLKKELFFKVKEGSEEIKQLISLGKINEQEVNKLNESKTLIVNFVQSTIHKNLLNRLIKYSYNQENIQKFFESLNEAIQKDNYYAFLQRNVKYDDLVQSYHLNNLLNPKNGSYADGLYQLAIYIEGKILKQISILQLKKKDYEDFEIFKQNQVIQEKRQMIQVYLKIFGVTGQNAESMEKNVLERVSEICWINYSASKINFQKEEEIINFYQLVKCFPEKNFDLDIYQKYLNDQVRFCYKIKQQTSNFKYFEKFEKQQLMNLLPRDTTKANYFMKIFLVWKNQKEQQSQK</sequence>